<dbReference type="InterPro" id="IPR019257">
    <property type="entry name" value="MeTrfase_dom"/>
</dbReference>
<organism evidence="4 5">
    <name type="scientific">Sphingobacterium allocomposti</name>
    <dbReference type="NCBI Taxonomy" id="415956"/>
    <lineage>
        <taxon>Bacteria</taxon>
        <taxon>Pseudomonadati</taxon>
        <taxon>Bacteroidota</taxon>
        <taxon>Sphingobacteriia</taxon>
        <taxon>Sphingobacteriales</taxon>
        <taxon>Sphingobacteriaceae</taxon>
        <taxon>Sphingobacterium</taxon>
    </lineage>
</organism>
<gene>
    <name evidence="4" type="ORF">BC792_103105</name>
</gene>
<sequence length="326" mass="37787">MNGNTVINRPFPFSARQFYDDVVEGLSAPLKRLSSKYFYDARGDEIFRQIMQAPEYYLFRCEREILERQRAAITEVLFSDTAATDLVELGAGDGTKTFFLLEHLVYRKYAVVYRPIDISQHILHTLTANMQDRLPELRMDAVHAEYFDGLETVMLRPSQRVVVLFLGANIGNMAKEDAEAFCRHLRASLRPGDKVLIGFDLVKHPRIIQRAYDDRAGLTAAFNINLLHRINTELGADFNTDLFEHYCTYVPETGQCVSYLVSLEAHQVNFPDRTVQFDRDELIHMEISQKYRESEITDMASKTGFLPLRSFYDERRWFVDVVWEAV</sequence>
<evidence type="ECO:0000313" key="4">
    <source>
        <dbReference type="EMBL" id="TYP97179.1"/>
    </source>
</evidence>
<keyword evidence="2 4" id="KW-0808">Transferase</keyword>
<comment type="caution">
    <text evidence="4">The sequence shown here is derived from an EMBL/GenBank/DDBJ whole genome shotgun (WGS) entry which is preliminary data.</text>
</comment>
<dbReference type="Pfam" id="PF10017">
    <property type="entry name" value="Methyltransf_33"/>
    <property type="match status" value="1"/>
</dbReference>
<dbReference type="Gene3D" id="3.40.50.150">
    <property type="entry name" value="Vaccinia Virus protein VP39"/>
    <property type="match status" value="1"/>
</dbReference>
<protein>
    <submittedName>
        <fullName evidence="4">Dimethylhistidine N-methyltransferase</fullName>
    </submittedName>
</protein>
<reference evidence="4 5" key="1">
    <citation type="submission" date="2019-07" db="EMBL/GenBank/DDBJ databases">
        <title>Genomic Encyclopedia of Archaeal and Bacterial Type Strains, Phase II (KMG-II): from individual species to whole genera.</title>
        <authorList>
            <person name="Goeker M."/>
        </authorList>
    </citation>
    <scope>NUCLEOTIDE SEQUENCE [LARGE SCALE GENOMIC DNA]</scope>
    <source>
        <strain evidence="4 5">DSM 18850</strain>
    </source>
</reference>
<accession>A0A5S5DRB0</accession>
<keyword evidence="1 4" id="KW-0489">Methyltransferase</keyword>
<dbReference type="RefSeq" id="WP_148907577.1">
    <property type="nucleotide sequence ID" value="NZ_VNHX01000003.1"/>
</dbReference>
<evidence type="ECO:0000256" key="2">
    <source>
        <dbReference type="ARBA" id="ARBA00022679"/>
    </source>
</evidence>
<dbReference type="GO" id="GO:0032259">
    <property type="term" value="P:methylation"/>
    <property type="evidence" value="ECO:0007669"/>
    <property type="project" value="UniProtKB-KW"/>
</dbReference>
<dbReference type="PIRSF" id="PIRSF018005">
    <property type="entry name" value="UCP018005"/>
    <property type="match status" value="1"/>
</dbReference>
<name>A0A5S5DRB0_9SPHI</name>
<keyword evidence="5" id="KW-1185">Reference proteome</keyword>
<dbReference type="OrthoDB" id="5289726at2"/>
<dbReference type="InterPro" id="IPR051128">
    <property type="entry name" value="EgtD_Methyltrsf_superfamily"/>
</dbReference>
<dbReference type="AlphaFoldDB" id="A0A5S5DRB0"/>
<dbReference type="PANTHER" id="PTHR43397:SF1">
    <property type="entry name" value="ERGOTHIONEINE BIOSYNTHESIS PROTEIN 1"/>
    <property type="match status" value="1"/>
</dbReference>
<dbReference type="InterPro" id="IPR017804">
    <property type="entry name" value="MeTrfase_EgtD-like"/>
</dbReference>
<dbReference type="InterPro" id="IPR029063">
    <property type="entry name" value="SAM-dependent_MTases_sf"/>
</dbReference>
<dbReference type="GO" id="GO:0008168">
    <property type="term" value="F:methyltransferase activity"/>
    <property type="evidence" value="ECO:0007669"/>
    <property type="project" value="UniProtKB-KW"/>
</dbReference>
<evidence type="ECO:0000256" key="1">
    <source>
        <dbReference type="ARBA" id="ARBA00022603"/>
    </source>
</evidence>
<dbReference type="SUPFAM" id="SSF53335">
    <property type="entry name" value="S-adenosyl-L-methionine-dependent methyltransferases"/>
    <property type="match status" value="1"/>
</dbReference>
<proteinExistence type="predicted"/>
<dbReference type="EMBL" id="VNHX01000003">
    <property type="protein sequence ID" value="TYP97179.1"/>
    <property type="molecule type" value="Genomic_DNA"/>
</dbReference>
<evidence type="ECO:0000259" key="3">
    <source>
        <dbReference type="Pfam" id="PF10017"/>
    </source>
</evidence>
<feature type="domain" description="Histidine-specific methyltransferase SAM-dependent" evidence="3">
    <location>
        <begin position="19"/>
        <end position="324"/>
    </location>
</feature>
<evidence type="ECO:0000313" key="5">
    <source>
        <dbReference type="Proteomes" id="UP000325105"/>
    </source>
</evidence>
<dbReference type="Proteomes" id="UP000325105">
    <property type="component" value="Unassembled WGS sequence"/>
</dbReference>
<dbReference type="PANTHER" id="PTHR43397">
    <property type="entry name" value="ERGOTHIONEINE BIOSYNTHESIS PROTEIN 1"/>
    <property type="match status" value="1"/>
</dbReference>